<sequence>MEQKQFYLDEKVSSEDDTVGGESKSSSSNGEITKSKVVFPSREDSYPIIGYIWSDEKYMKKTMSSSSSEFGNSQKEENKKIVYVVISVATGMHQDYHFLFAEYLVAYGMERNQPVIVLTYDYRGMGESRDGEKPTVNCTFFDWAKDYGGALDFVNFYHSDNYKGIPMEVSVVGNSIGAYLMMLTPKDVSPIVQRGFMLSAFNGYNGYINLFRNKDRFQHYLRTRMFFESVPLLTLLYGYFPSRTFWNAMEDLPTGVAKQWRHFGTLPEYMTDPKTNQVVLPSTVNHTTFLNWVFEDDVFTNQVSTEKFNCKFLYRCKEFYTEVIPRPLMKNKSPPKYLPIGHVGFFSKHTKNFSDLWSDASEFIIFGNFKRSTTKRYYPSPEIPMTRPSKL</sequence>
<keyword evidence="3" id="KW-1185">Reference proteome</keyword>
<dbReference type="Proteomes" id="UP000006671">
    <property type="component" value="Unassembled WGS sequence"/>
</dbReference>
<dbReference type="OrthoDB" id="2107915at2759"/>
<evidence type="ECO:0000313" key="2">
    <source>
        <dbReference type="EMBL" id="EFC45017.1"/>
    </source>
</evidence>
<dbReference type="OMA" id="HWRDYAP"/>
<dbReference type="AlphaFoldDB" id="D2VDK7"/>
<proteinExistence type="predicted"/>
<organism evidence="3">
    <name type="scientific">Naegleria gruberi</name>
    <name type="common">Amoeba</name>
    <dbReference type="NCBI Taxonomy" id="5762"/>
    <lineage>
        <taxon>Eukaryota</taxon>
        <taxon>Discoba</taxon>
        <taxon>Heterolobosea</taxon>
        <taxon>Tetramitia</taxon>
        <taxon>Eutetramitia</taxon>
        <taxon>Vahlkampfiidae</taxon>
        <taxon>Naegleria</taxon>
    </lineage>
</organism>
<protein>
    <submittedName>
        <fullName evidence="2">Alpha/beta hydrolase</fullName>
    </submittedName>
</protein>
<dbReference type="RefSeq" id="XP_002677761.1">
    <property type="nucleotide sequence ID" value="XM_002677715.1"/>
</dbReference>
<feature type="compositionally biased region" description="Basic and acidic residues" evidence="1">
    <location>
        <begin position="1"/>
        <end position="14"/>
    </location>
</feature>
<gene>
    <name evidence="2" type="ORF">NAEGRDRAFT_79542</name>
</gene>
<accession>D2VDK7</accession>
<dbReference type="EMBL" id="GG738865">
    <property type="protein sequence ID" value="EFC45017.1"/>
    <property type="molecule type" value="Genomic_DNA"/>
</dbReference>
<feature type="region of interest" description="Disordered" evidence="1">
    <location>
        <begin position="1"/>
        <end position="35"/>
    </location>
</feature>
<dbReference type="Gene3D" id="3.40.50.1820">
    <property type="entry name" value="alpha/beta hydrolase"/>
    <property type="match status" value="1"/>
</dbReference>
<dbReference type="GeneID" id="8849318"/>
<dbReference type="InParanoid" id="D2VDK7"/>
<dbReference type="SUPFAM" id="SSF53474">
    <property type="entry name" value="alpha/beta-Hydrolases"/>
    <property type="match status" value="1"/>
</dbReference>
<dbReference type="KEGG" id="ngr:NAEGRDRAFT_79542"/>
<name>D2VDK7_NAEGR</name>
<reference evidence="2 3" key="1">
    <citation type="journal article" date="2010" name="Cell">
        <title>The genome of Naegleria gruberi illuminates early eukaryotic versatility.</title>
        <authorList>
            <person name="Fritz-Laylin L.K."/>
            <person name="Prochnik S.E."/>
            <person name="Ginger M.L."/>
            <person name="Dacks J.B."/>
            <person name="Carpenter M.L."/>
            <person name="Field M.C."/>
            <person name="Kuo A."/>
            <person name="Paredez A."/>
            <person name="Chapman J."/>
            <person name="Pham J."/>
            <person name="Shu S."/>
            <person name="Neupane R."/>
            <person name="Cipriano M."/>
            <person name="Mancuso J."/>
            <person name="Tu H."/>
            <person name="Salamov A."/>
            <person name="Lindquist E."/>
            <person name="Shapiro H."/>
            <person name="Lucas S."/>
            <person name="Grigoriev I.V."/>
            <person name="Cande W.Z."/>
            <person name="Fulton C."/>
            <person name="Rokhsar D.S."/>
            <person name="Dawson S.C."/>
        </authorList>
    </citation>
    <scope>NUCLEOTIDE SEQUENCE [LARGE SCALE GENOMIC DNA]</scope>
    <source>
        <strain evidence="2 3">NEG-M</strain>
    </source>
</reference>
<feature type="compositionally biased region" description="Low complexity" evidence="1">
    <location>
        <begin position="20"/>
        <end position="35"/>
    </location>
</feature>
<keyword evidence="2" id="KW-0378">Hydrolase</keyword>
<evidence type="ECO:0000313" key="3">
    <source>
        <dbReference type="Proteomes" id="UP000006671"/>
    </source>
</evidence>
<dbReference type="GO" id="GO:0016787">
    <property type="term" value="F:hydrolase activity"/>
    <property type="evidence" value="ECO:0007669"/>
    <property type="project" value="UniProtKB-KW"/>
</dbReference>
<dbReference type="InterPro" id="IPR029058">
    <property type="entry name" value="AB_hydrolase_fold"/>
</dbReference>
<dbReference type="VEuPathDB" id="AmoebaDB:NAEGRDRAFT_79542"/>
<evidence type="ECO:0000256" key="1">
    <source>
        <dbReference type="SAM" id="MobiDB-lite"/>
    </source>
</evidence>